<proteinExistence type="predicted"/>
<evidence type="ECO:0000313" key="4">
    <source>
        <dbReference type="Proteomes" id="UP000533469"/>
    </source>
</evidence>
<gene>
    <name evidence="3" type="ORF">FHS55_002430</name>
</gene>
<evidence type="ECO:0000313" key="3">
    <source>
        <dbReference type="EMBL" id="MBB3771821.1"/>
    </source>
</evidence>
<dbReference type="Gene3D" id="3.30.360.10">
    <property type="entry name" value="Dihydrodipicolinate Reductase, domain 2"/>
    <property type="match status" value="1"/>
</dbReference>
<evidence type="ECO:0000259" key="2">
    <source>
        <dbReference type="Pfam" id="PF22725"/>
    </source>
</evidence>
<dbReference type="Gene3D" id="3.40.50.720">
    <property type="entry name" value="NAD(P)-binding Rossmann-like Domain"/>
    <property type="match status" value="1"/>
</dbReference>
<accession>A0A839ZAN0</accession>
<protein>
    <submittedName>
        <fullName evidence="3">Putative dehydrogenase</fullName>
    </submittedName>
</protein>
<sequence>MTTIRFGLIGAGVAAETHARELARVAGASLQAVFARDATKAAAFAATFSIPRHYADLSAFLADPALDAVIIATPNGLHLDHAIAVAAAGKHLIVEKPLEITEARASAILDACQKSGVGLFVVYQRRHSAAAAQALEDVRSGALGRIVLVNIVDNEFRRPSYYQNDAWRGTWAIEGGGCVMTQSTHLIDLAQFILGPIREVFARTATRHHAIETEDVAAAVFEFANGSLGTFSSSTAAFPGQRHLLTISGTEGSLIFNGEHDQIVFRHVRGGEASAIPADFSFGDPIDPRDYPTTRHRAQLETIVATLAAGSVPTIDADDLLGAARVIDAIYRSAREGMPVRIAPGPAD</sequence>
<dbReference type="PANTHER" id="PTHR43249:SF1">
    <property type="entry name" value="D-GLUCOSIDE 3-DEHYDROGENASE"/>
    <property type="match status" value="1"/>
</dbReference>
<name>A0A839ZAN0_9HYPH</name>
<dbReference type="PANTHER" id="PTHR43249">
    <property type="entry name" value="UDP-N-ACETYL-2-AMINO-2-DEOXY-D-GLUCURONATE OXIDASE"/>
    <property type="match status" value="1"/>
</dbReference>
<keyword evidence="4" id="KW-1185">Reference proteome</keyword>
<dbReference type="InterPro" id="IPR036291">
    <property type="entry name" value="NAD(P)-bd_dom_sf"/>
</dbReference>
<dbReference type="InterPro" id="IPR055170">
    <property type="entry name" value="GFO_IDH_MocA-like_dom"/>
</dbReference>
<dbReference type="AlphaFoldDB" id="A0A839ZAN0"/>
<dbReference type="InterPro" id="IPR052515">
    <property type="entry name" value="Gfo/Idh/MocA_Oxidoreductase"/>
</dbReference>
<dbReference type="Pfam" id="PF01408">
    <property type="entry name" value="GFO_IDH_MocA"/>
    <property type="match status" value="1"/>
</dbReference>
<comment type="caution">
    <text evidence="3">The sequence shown here is derived from an EMBL/GenBank/DDBJ whole genome shotgun (WGS) entry which is preliminary data.</text>
</comment>
<feature type="domain" description="Gfo/Idh/MocA-like oxidoreductase N-terminal" evidence="1">
    <location>
        <begin position="4"/>
        <end position="121"/>
    </location>
</feature>
<dbReference type="RefSeq" id="WP_183189991.1">
    <property type="nucleotide sequence ID" value="NZ_JACICD010000004.1"/>
</dbReference>
<organism evidence="3 4">
    <name type="scientific">Ancylobacter tetraedralis</name>
    <dbReference type="NCBI Taxonomy" id="217068"/>
    <lineage>
        <taxon>Bacteria</taxon>
        <taxon>Pseudomonadati</taxon>
        <taxon>Pseudomonadota</taxon>
        <taxon>Alphaproteobacteria</taxon>
        <taxon>Hyphomicrobiales</taxon>
        <taxon>Xanthobacteraceae</taxon>
        <taxon>Ancylobacter</taxon>
    </lineage>
</organism>
<dbReference type="InterPro" id="IPR000683">
    <property type="entry name" value="Gfo/Idh/MocA-like_OxRdtase_N"/>
</dbReference>
<dbReference type="Proteomes" id="UP000533469">
    <property type="component" value="Unassembled WGS sequence"/>
</dbReference>
<reference evidence="3 4" key="1">
    <citation type="submission" date="2020-08" db="EMBL/GenBank/DDBJ databases">
        <title>Genomic Encyclopedia of Type Strains, Phase IV (KMG-IV): sequencing the most valuable type-strain genomes for metagenomic binning, comparative biology and taxonomic classification.</title>
        <authorList>
            <person name="Goeker M."/>
        </authorList>
    </citation>
    <scope>NUCLEOTIDE SEQUENCE [LARGE SCALE GENOMIC DNA]</scope>
    <source>
        <strain evidence="3 4">DSM 5895</strain>
    </source>
</reference>
<dbReference type="EMBL" id="JACICD010000004">
    <property type="protein sequence ID" value="MBB3771821.1"/>
    <property type="molecule type" value="Genomic_DNA"/>
</dbReference>
<evidence type="ECO:0000259" key="1">
    <source>
        <dbReference type="Pfam" id="PF01408"/>
    </source>
</evidence>
<dbReference type="GO" id="GO:0000166">
    <property type="term" value="F:nucleotide binding"/>
    <property type="evidence" value="ECO:0007669"/>
    <property type="project" value="InterPro"/>
</dbReference>
<dbReference type="SUPFAM" id="SSF51735">
    <property type="entry name" value="NAD(P)-binding Rossmann-fold domains"/>
    <property type="match status" value="1"/>
</dbReference>
<dbReference type="Pfam" id="PF22725">
    <property type="entry name" value="GFO_IDH_MocA_C3"/>
    <property type="match status" value="1"/>
</dbReference>
<dbReference type="SUPFAM" id="SSF55347">
    <property type="entry name" value="Glyceraldehyde-3-phosphate dehydrogenase-like, C-terminal domain"/>
    <property type="match status" value="1"/>
</dbReference>
<feature type="domain" description="GFO/IDH/MocA-like oxidoreductase" evidence="2">
    <location>
        <begin position="134"/>
        <end position="254"/>
    </location>
</feature>